<reference evidence="2" key="1">
    <citation type="journal article" date="2020" name="Mol. Plant Microbe Interact.">
        <title>Genome Sequence of the Biocontrol Agent Coniothyrium minitans strain Conio (IMI 134523).</title>
        <authorList>
            <person name="Patel D."/>
            <person name="Shittu T.A."/>
            <person name="Baroncelli R."/>
            <person name="Muthumeenakshi S."/>
            <person name="Osborne T.H."/>
            <person name="Janganan T.K."/>
            <person name="Sreenivasaprasad S."/>
        </authorList>
    </citation>
    <scope>NUCLEOTIDE SEQUENCE</scope>
    <source>
        <strain evidence="2">Conio</strain>
    </source>
</reference>
<accession>A0A9P6G632</accession>
<sequence length="451" mass="48878">MNPTSTEAAPIEDSRASIPSMNAKMPYRRRRYLSPPPPFLTNRAHSPTLSLGKLGRSVWSALDAMGQDISPFHRVLISQLLMLLVAVELLRSGRADPLLSFVLGLMKIGLVADCISILTLRMRRLSGSSGVLAFLLRNVPIVTGPSAELALAIHVLRRNKPSTANSFLIGSVYAKPLAMGASCLILQGLHARIPGIDMPPESPIVPWLLGVSGVLILASAPHIDSDKQWISQGVPLFLVLHAGFSYYFGTWRAARHKRRVEGGRVSVQKYNSIAAPREWVALLICLGTLKAGAVLLVGGLLDQAHALVLHSEPSIPFLADGTFVDFTVLPLATAALDHLTDLRIAYEGDDSSSWANLIQSTLQTYFFVRPLAALAGHDIDPRDGRVSIGLCFMAIASWLWLPVVPRSIKGLVLLLTYSYLSFVNRVFGVASVATNVRRGTVTEDHLPSLIG</sequence>
<evidence type="ECO:0000313" key="3">
    <source>
        <dbReference type="Proteomes" id="UP000756921"/>
    </source>
</evidence>
<keyword evidence="1" id="KW-1133">Transmembrane helix</keyword>
<dbReference type="InterPro" id="IPR044880">
    <property type="entry name" value="NCX_ion-bd_dom_sf"/>
</dbReference>
<dbReference type="Gene3D" id="1.20.1420.30">
    <property type="entry name" value="NCX, central ion-binding region"/>
    <property type="match status" value="1"/>
</dbReference>
<dbReference type="AlphaFoldDB" id="A0A9P6G632"/>
<dbReference type="OrthoDB" id="3689483at2759"/>
<proteinExistence type="predicted"/>
<feature type="transmembrane region" description="Helical" evidence="1">
    <location>
        <begin position="173"/>
        <end position="192"/>
    </location>
</feature>
<feature type="transmembrane region" description="Helical" evidence="1">
    <location>
        <begin position="98"/>
        <end position="120"/>
    </location>
</feature>
<comment type="caution">
    <text evidence="2">The sequence shown here is derived from an EMBL/GenBank/DDBJ whole genome shotgun (WGS) entry which is preliminary data.</text>
</comment>
<keyword evidence="3" id="KW-1185">Reference proteome</keyword>
<gene>
    <name evidence="2" type="ORF">PMIN01_11700</name>
</gene>
<dbReference type="EMBL" id="WJXW01000015">
    <property type="protein sequence ID" value="KAF9729767.1"/>
    <property type="molecule type" value="Genomic_DNA"/>
</dbReference>
<feature type="transmembrane region" description="Helical" evidence="1">
    <location>
        <begin position="229"/>
        <end position="249"/>
    </location>
</feature>
<dbReference type="Proteomes" id="UP000756921">
    <property type="component" value="Unassembled WGS sequence"/>
</dbReference>
<organism evidence="2 3">
    <name type="scientific">Paraphaeosphaeria minitans</name>
    <dbReference type="NCBI Taxonomy" id="565426"/>
    <lineage>
        <taxon>Eukaryota</taxon>
        <taxon>Fungi</taxon>
        <taxon>Dikarya</taxon>
        <taxon>Ascomycota</taxon>
        <taxon>Pezizomycotina</taxon>
        <taxon>Dothideomycetes</taxon>
        <taxon>Pleosporomycetidae</taxon>
        <taxon>Pleosporales</taxon>
        <taxon>Massarineae</taxon>
        <taxon>Didymosphaeriaceae</taxon>
        <taxon>Paraphaeosphaeria</taxon>
    </lineage>
</organism>
<keyword evidence="1" id="KW-0472">Membrane</keyword>
<keyword evidence="1" id="KW-0812">Transmembrane</keyword>
<evidence type="ECO:0000313" key="2">
    <source>
        <dbReference type="EMBL" id="KAF9729767.1"/>
    </source>
</evidence>
<protein>
    <submittedName>
        <fullName evidence="2">Uncharacterized protein</fullName>
    </submittedName>
</protein>
<name>A0A9P6G632_9PLEO</name>
<feature type="transmembrane region" description="Helical" evidence="1">
    <location>
        <begin position="411"/>
        <end position="433"/>
    </location>
</feature>
<evidence type="ECO:0000256" key="1">
    <source>
        <dbReference type="SAM" id="Phobius"/>
    </source>
</evidence>
<feature type="transmembrane region" description="Helical" evidence="1">
    <location>
        <begin position="386"/>
        <end position="404"/>
    </location>
</feature>
<feature type="transmembrane region" description="Helical" evidence="1">
    <location>
        <begin position="279"/>
        <end position="301"/>
    </location>
</feature>